<proteinExistence type="predicted"/>
<protein>
    <submittedName>
        <fullName evidence="1">Uncharacterized protein</fullName>
    </submittedName>
</protein>
<reference evidence="1" key="2">
    <citation type="submission" date="2015-06" db="UniProtKB">
        <authorList>
            <consortium name="EnsemblMetazoa"/>
        </authorList>
    </citation>
    <scope>IDENTIFICATION</scope>
</reference>
<dbReference type="Proteomes" id="UP000015102">
    <property type="component" value="Unassembled WGS sequence"/>
</dbReference>
<dbReference type="AlphaFoldDB" id="T1H500"/>
<dbReference type="EnsemblMetazoa" id="MESCA011373-RA">
    <property type="protein sequence ID" value="MESCA011373-PA"/>
    <property type="gene ID" value="MESCA011373"/>
</dbReference>
<sequence>MCLNRLSVCILTALDPLQQQNSFKRRIQLMIQGALKDFDVQHMMDGELIITMNCTNSKTSRLDKNQSKTFNMCMSCGNNTVKYTIFFSNNLAHERGRSCPHAR</sequence>
<organism evidence="1 2">
    <name type="scientific">Megaselia scalaris</name>
    <name type="common">Humpbacked fly</name>
    <name type="synonym">Phora scalaris</name>
    <dbReference type="NCBI Taxonomy" id="36166"/>
    <lineage>
        <taxon>Eukaryota</taxon>
        <taxon>Metazoa</taxon>
        <taxon>Ecdysozoa</taxon>
        <taxon>Arthropoda</taxon>
        <taxon>Hexapoda</taxon>
        <taxon>Insecta</taxon>
        <taxon>Pterygota</taxon>
        <taxon>Neoptera</taxon>
        <taxon>Endopterygota</taxon>
        <taxon>Diptera</taxon>
        <taxon>Brachycera</taxon>
        <taxon>Muscomorpha</taxon>
        <taxon>Platypezoidea</taxon>
        <taxon>Phoridae</taxon>
        <taxon>Megaseliini</taxon>
        <taxon>Megaselia</taxon>
    </lineage>
</organism>
<reference evidence="2" key="1">
    <citation type="submission" date="2013-02" db="EMBL/GenBank/DDBJ databases">
        <authorList>
            <person name="Hughes D."/>
        </authorList>
    </citation>
    <scope>NUCLEOTIDE SEQUENCE</scope>
    <source>
        <strain>Durham</strain>
        <strain evidence="2">NC isolate 2 -- Noor lab</strain>
    </source>
</reference>
<dbReference type="HOGENOM" id="CLU_2266794_0_0_1"/>
<dbReference type="EMBL" id="CAQQ02377279">
    <property type="status" value="NOT_ANNOTATED_CDS"/>
    <property type="molecule type" value="Genomic_DNA"/>
</dbReference>
<evidence type="ECO:0000313" key="2">
    <source>
        <dbReference type="Proteomes" id="UP000015102"/>
    </source>
</evidence>
<keyword evidence="2" id="KW-1185">Reference proteome</keyword>
<dbReference type="EMBL" id="CAQQ02377278">
    <property type="status" value="NOT_ANNOTATED_CDS"/>
    <property type="molecule type" value="Genomic_DNA"/>
</dbReference>
<name>T1H500_MEGSC</name>
<evidence type="ECO:0000313" key="1">
    <source>
        <dbReference type="EnsemblMetazoa" id="MESCA011373-PA"/>
    </source>
</evidence>
<accession>T1H500</accession>